<evidence type="ECO:0000313" key="3">
    <source>
        <dbReference type="Proteomes" id="UP000732399"/>
    </source>
</evidence>
<organism evidence="2 3">
    <name type="scientific">Sphingomonas corticis</name>
    <dbReference type="NCBI Taxonomy" id="2722791"/>
    <lineage>
        <taxon>Bacteria</taxon>
        <taxon>Pseudomonadati</taxon>
        <taxon>Pseudomonadota</taxon>
        <taxon>Alphaproteobacteria</taxon>
        <taxon>Sphingomonadales</taxon>
        <taxon>Sphingomonadaceae</taxon>
        <taxon>Sphingomonas</taxon>
    </lineage>
</organism>
<proteinExistence type="predicted"/>
<gene>
    <name evidence="2" type="ORF">HBH26_09845</name>
</gene>
<sequence length="163" mass="17021">MRVDPGFAAGTPAAGSIAVAPVLARGLAGHRRYTYVAAAAPGELRQAARLFWEEPPPRLLERALAEALATRYAQVYATATPLPADRRVVATLIRFEEADAGAASRAVVAFDAVVTRGGRIERTGRWCATAPIADASGTTRARAFETALGAAVSAFVAERAKGC</sequence>
<dbReference type="Gene3D" id="3.40.50.10610">
    <property type="entry name" value="ABC-type transport auxiliary lipoprotein component"/>
    <property type="match status" value="1"/>
</dbReference>
<feature type="domain" description="ABC-type transport auxiliary lipoprotein component" evidence="1">
    <location>
        <begin position="14"/>
        <end position="151"/>
    </location>
</feature>
<protein>
    <recommendedName>
        <fullName evidence="1">ABC-type transport auxiliary lipoprotein component domain-containing protein</fullName>
    </recommendedName>
</protein>
<evidence type="ECO:0000313" key="2">
    <source>
        <dbReference type="EMBL" id="NJR78888.1"/>
    </source>
</evidence>
<comment type="caution">
    <text evidence="2">The sequence shown here is derived from an EMBL/GenBank/DDBJ whole genome shotgun (WGS) entry which is preliminary data.</text>
</comment>
<dbReference type="EMBL" id="JAAVJH010000005">
    <property type="protein sequence ID" value="NJR78888.1"/>
    <property type="molecule type" value="Genomic_DNA"/>
</dbReference>
<dbReference type="SUPFAM" id="SSF159594">
    <property type="entry name" value="XCC0632-like"/>
    <property type="match status" value="1"/>
</dbReference>
<name>A0ABX1CQE3_9SPHN</name>
<keyword evidence="3" id="KW-1185">Reference proteome</keyword>
<reference evidence="2 3" key="1">
    <citation type="submission" date="2020-03" db="EMBL/GenBank/DDBJ databases">
        <authorList>
            <person name="Wang L."/>
            <person name="He N."/>
            <person name="Li Y."/>
            <person name="Fang Y."/>
            <person name="Zhang F."/>
        </authorList>
    </citation>
    <scope>NUCLEOTIDE SEQUENCE [LARGE SCALE GENOMIC DNA]</scope>
    <source>
        <strain evidence="2 3">36D10-4-7</strain>
    </source>
</reference>
<accession>A0ABX1CQE3</accession>
<dbReference type="InterPro" id="IPR005586">
    <property type="entry name" value="ABC_trans_aux"/>
</dbReference>
<dbReference type="Pfam" id="PF03886">
    <property type="entry name" value="ABC_trans_aux"/>
    <property type="match status" value="1"/>
</dbReference>
<evidence type="ECO:0000259" key="1">
    <source>
        <dbReference type="Pfam" id="PF03886"/>
    </source>
</evidence>
<dbReference type="Proteomes" id="UP000732399">
    <property type="component" value="Unassembled WGS sequence"/>
</dbReference>